<keyword evidence="6" id="KW-1185">Reference proteome</keyword>
<dbReference type="InterPro" id="IPR019888">
    <property type="entry name" value="Tscrpt_reg_AsnC-like"/>
</dbReference>
<dbReference type="Gene3D" id="1.10.10.10">
    <property type="entry name" value="Winged helix-like DNA-binding domain superfamily/Winged helix DNA-binding domain"/>
    <property type="match status" value="1"/>
</dbReference>
<dbReference type="SUPFAM" id="SSF46785">
    <property type="entry name" value="Winged helix' DNA-binding domain"/>
    <property type="match status" value="1"/>
</dbReference>
<keyword evidence="3" id="KW-0804">Transcription</keyword>
<reference evidence="5 6" key="1">
    <citation type="submission" date="2020-07" db="EMBL/GenBank/DDBJ databases">
        <title>A new beta-1,3-glucan-decomposing anaerobic bacterium isolated from anoxic soil subjected to biological soil disinfestation.</title>
        <authorList>
            <person name="Ueki A."/>
            <person name="Tonouchi A."/>
        </authorList>
    </citation>
    <scope>NUCLEOTIDE SEQUENCE [LARGE SCALE GENOMIC DNA]</scope>
    <source>
        <strain evidence="5 6">TW1</strain>
    </source>
</reference>
<dbReference type="Proteomes" id="UP000580568">
    <property type="component" value="Unassembled WGS sequence"/>
</dbReference>
<dbReference type="SMART" id="SM00344">
    <property type="entry name" value="HTH_ASNC"/>
    <property type="match status" value="1"/>
</dbReference>
<accession>A0A6V8SH06</accession>
<feature type="domain" description="HTH asnC-type" evidence="4">
    <location>
        <begin position="1"/>
        <end position="64"/>
    </location>
</feature>
<dbReference type="PROSITE" id="PS50956">
    <property type="entry name" value="HTH_ASNC_2"/>
    <property type="match status" value="1"/>
</dbReference>
<dbReference type="InterPro" id="IPR011991">
    <property type="entry name" value="ArsR-like_HTH"/>
</dbReference>
<dbReference type="Gene3D" id="3.30.70.920">
    <property type="match status" value="1"/>
</dbReference>
<dbReference type="RefSeq" id="WP_183277913.1">
    <property type="nucleotide sequence ID" value="NZ_BLZR01000001.1"/>
</dbReference>
<dbReference type="InterPro" id="IPR036388">
    <property type="entry name" value="WH-like_DNA-bd_sf"/>
</dbReference>
<dbReference type="FunFam" id="1.10.10.10:FF:000186">
    <property type="entry name" value="AsnC family transcriptional regulator"/>
    <property type="match status" value="1"/>
</dbReference>
<dbReference type="InterPro" id="IPR019885">
    <property type="entry name" value="Tscrpt_reg_HTH_AsnC-type_CS"/>
</dbReference>
<protein>
    <submittedName>
        <fullName evidence="5">HTH-type transcriptional regulator LrpC</fullName>
    </submittedName>
</protein>
<evidence type="ECO:0000313" key="6">
    <source>
        <dbReference type="Proteomes" id="UP000580568"/>
    </source>
</evidence>
<dbReference type="PRINTS" id="PR00033">
    <property type="entry name" value="HTHASNC"/>
</dbReference>
<dbReference type="PANTHER" id="PTHR30154:SF53">
    <property type="entry name" value="HTH-TYPE TRANSCRIPTIONAL REGULATOR LRPC"/>
    <property type="match status" value="1"/>
</dbReference>
<dbReference type="InterPro" id="IPR011008">
    <property type="entry name" value="Dimeric_a/b-barrel"/>
</dbReference>
<dbReference type="Pfam" id="PF01037">
    <property type="entry name" value="AsnC_trans_reg"/>
    <property type="match status" value="1"/>
</dbReference>
<evidence type="ECO:0000256" key="1">
    <source>
        <dbReference type="ARBA" id="ARBA00023015"/>
    </source>
</evidence>
<dbReference type="EMBL" id="BLZR01000001">
    <property type="protein sequence ID" value="GFP76489.1"/>
    <property type="molecule type" value="Genomic_DNA"/>
</dbReference>
<dbReference type="SUPFAM" id="SSF54909">
    <property type="entry name" value="Dimeric alpha+beta barrel"/>
    <property type="match status" value="1"/>
</dbReference>
<dbReference type="AlphaFoldDB" id="A0A6V8SH06"/>
<dbReference type="GO" id="GO:0005829">
    <property type="term" value="C:cytosol"/>
    <property type="evidence" value="ECO:0007669"/>
    <property type="project" value="TreeGrafter"/>
</dbReference>
<dbReference type="GO" id="GO:0043565">
    <property type="term" value="F:sequence-specific DNA binding"/>
    <property type="evidence" value="ECO:0007669"/>
    <property type="project" value="InterPro"/>
</dbReference>
<evidence type="ECO:0000256" key="2">
    <source>
        <dbReference type="ARBA" id="ARBA00023125"/>
    </source>
</evidence>
<dbReference type="PROSITE" id="PS00519">
    <property type="entry name" value="HTH_ASNC_1"/>
    <property type="match status" value="1"/>
</dbReference>
<keyword evidence="1" id="KW-0805">Transcription regulation</keyword>
<dbReference type="Pfam" id="PF13412">
    <property type="entry name" value="HTH_24"/>
    <property type="match status" value="1"/>
</dbReference>
<keyword evidence="2" id="KW-0238">DNA-binding</keyword>
<evidence type="ECO:0000256" key="3">
    <source>
        <dbReference type="ARBA" id="ARBA00023163"/>
    </source>
</evidence>
<comment type="caution">
    <text evidence="5">The sequence shown here is derived from an EMBL/GenBank/DDBJ whole genome shotgun (WGS) entry which is preliminary data.</text>
</comment>
<dbReference type="InterPro" id="IPR000485">
    <property type="entry name" value="AsnC-type_HTH_dom"/>
</dbReference>
<proteinExistence type="predicted"/>
<dbReference type="InterPro" id="IPR036390">
    <property type="entry name" value="WH_DNA-bd_sf"/>
</dbReference>
<dbReference type="GO" id="GO:0043200">
    <property type="term" value="P:response to amino acid"/>
    <property type="evidence" value="ECO:0007669"/>
    <property type="project" value="TreeGrafter"/>
</dbReference>
<gene>
    <name evidence="5" type="ORF">bsdtw1_02592</name>
</gene>
<dbReference type="InterPro" id="IPR019887">
    <property type="entry name" value="Tscrpt_reg_AsnC/Lrp_C"/>
</dbReference>
<evidence type="ECO:0000259" key="4">
    <source>
        <dbReference type="PROSITE" id="PS50956"/>
    </source>
</evidence>
<dbReference type="PANTHER" id="PTHR30154">
    <property type="entry name" value="LEUCINE-RESPONSIVE REGULATORY PROTEIN"/>
    <property type="match status" value="1"/>
</dbReference>
<dbReference type="CDD" id="cd00090">
    <property type="entry name" value="HTH_ARSR"/>
    <property type="match status" value="1"/>
</dbReference>
<sequence>MKCDKIDNLILKELQNNSRLSIRELSKRINLSAPSVTERVRRLEDSGVIEGYTIKINKKKLGLGIDCIIKVTMKNGEYERFKAFIKEYERSEWCYRIAGNGCFIVKLSVKSLEEIEAFINVISSYALTETMIAFSEVDINNCIDKFLKE</sequence>
<name>A0A6V8SH06_9CLOT</name>
<evidence type="ECO:0000313" key="5">
    <source>
        <dbReference type="EMBL" id="GFP76489.1"/>
    </source>
</evidence>
<organism evidence="5 6">
    <name type="scientific">Clostridium fungisolvens</name>
    <dbReference type="NCBI Taxonomy" id="1604897"/>
    <lineage>
        <taxon>Bacteria</taxon>
        <taxon>Bacillati</taxon>
        <taxon>Bacillota</taxon>
        <taxon>Clostridia</taxon>
        <taxon>Eubacteriales</taxon>
        <taxon>Clostridiaceae</taxon>
        <taxon>Clostridium</taxon>
    </lineage>
</organism>